<dbReference type="RefSeq" id="XP_024780823.1">
    <property type="nucleotide sequence ID" value="XM_024913374.1"/>
</dbReference>
<name>A0A2T4AVQ2_TRIHA</name>
<keyword evidence="1" id="KW-0472">Membrane</keyword>
<keyword evidence="1" id="KW-0812">Transmembrane</keyword>
<proteinExistence type="predicted"/>
<dbReference type="GeneID" id="36621935"/>
<dbReference type="AlphaFoldDB" id="A0A2T4AVQ2"/>
<gene>
    <name evidence="2" type="ORF">M431DRAFT_204719</name>
</gene>
<evidence type="ECO:0000256" key="1">
    <source>
        <dbReference type="SAM" id="Phobius"/>
    </source>
</evidence>
<protein>
    <submittedName>
        <fullName evidence="2">Uncharacterized protein</fullName>
    </submittedName>
</protein>
<accession>A0A2T4AVQ2</accession>
<keyword evidence="3" id="KW-1185">Reference proteome</keyword>
<evidence type="ECO:0000313" key="3">
    <source>
        <dbReference type="Proteomes" id="UP000241690"/>
    </source>
</evidence>
<organism evidence="2 3">
    <name type="scientific">Trichoderma harzianum CBS 226.95</name>
    <dbReference type="NCBI Taxonomy" id="983964"/>
    <lineage>
        <taxon>Eukaryota</taxon>
        <taxon>Fungi</taxon>
        <taxon>Dikarya</taxon>
        <taxon>Ascomycota</taxon>
        <taxon>Pezizomycotina</taxon>
        <taxon>Sordariomycetes</taxon>
        <taxon>Hypocreomycetidae</taxon>
        <taxon>Hypocreales</taxon>
        <taxon>Hypocreaceae</taxon>
        <taxon>Trichoderma</taxon>
    </lineage>
</organism>
<dbReference type="Proteomes" id="UP000241690">
    <property type="component" value="Unassembled WGS sequence"/>
</dbReference>
<dbReference type="EMBL" id="KZ679675">
    <property type="protein sequence ID" value="PTB61146.1"/>
    <property type="molecule type" value="Genomic_DNA"/>
</dbReference>
<keyword evidence="1" id="KW-1133">Transmembrane helix</keyword>
<sequence length="58" mass="6542">MWLWGLVEASGNSYTLHIRLGFGQRRNILMLYEISLAFFLGGIMNLLGIGSINQLRVS</sequence>
<reference evidence="2 3" key="1">
    <citation type="submission" date="2016-07" db="EMBL/GenBank/DDBJ databases">
        <title>Multiple horizontal gene transfer events from other fungi enriched the ability of initially mycotrophic Trichoderma (Ascomycota) to feed on dead plant biomass.</title>
        <authorList>
            <consortium name="DOE Joint Genome Institute"/>
            <person name="Aerts A."/>
            <person name="Atanasova L."/>
            <person name="Chenthamara K."/>
            <person name="Zhang J."/>
            <person name="Grujic M."/>
            <person name="Henrissat B."/>
            <person name="Kuo A."/>
            <person name="Salamov A."/>
            <person name="Lipzen A."/>
            <person name="Labutti K."/>
            <person name="Barry K."/>
            <person name="Miao Y."/>
            <person name="Rahimi M.J."/>
            <person name="Shen Q."/>
            <person name="Grigoriev I.V."/>
            <person name="Kubicek C.P."/>
            <person name="Druzhinina I.S."/>
        </authorList>
    </citation>
    <scope>NUCLEOTIDE SEQUENCE [LARGE SCALE GENOMIC DNA]</scope>
    <source>
        <strain evidence="2 3">CBS 226.95</strain>
    </source>
</reference>
<evidence type="ECO:0000313" key="2">
    <source>
        <dbReference type="EMBL" id="PTB61146.1"/>
    </source>
</evidence>
<feature type="transmembrane region" description="Helical" evidence="1">
    <location>
        <begin position="29"/>
        <end position="52"/>
    </location>
</feature>